<sequence>DVFSDIPDPAWMARLSLPLTTDYHENLFIPEGPPSPDTHCPMASPDESTSFSTFGKTPEKAPLGGRALISEVSSLFEMLLTQKADAQSCPPADVLYRLSAAYRRSLGLDTPANGGAAHTRQQGQTPYAKPMP</sequence>
<proteinExistence type="predicted"/>
<accession>A0ABD0PSH1</accession>
<feature type="region of interest" description="Disordered" evidence="1">
    <location>
        <begin position="27"/>
        <end position="59"/>
    </location>
</feature>
<reference evidence="2 3" key="1">
    <citation type="submission" date="2024-05" db="EMBL/GenBank/DDBJ databases">
        <title>Genome sequencing and assembly of Indian major carp, Cirrhinus mrigala (Hamilton, 1822).</title>
        <authorList>
            <person name="Mohindra V."/>
            <person name="Chowdhury L.M."/>
            <person name="Lal K."/>
            <person name="Jena J.K."/>
        </authorList>
    </citation>
    <scope>NUCLEOTIDE SEQUENCE [LARGE SCALE GENOMIC DNA]</scope>
    <source>
        <strain evidence="2">CM1030</strain>
        <tissue evidence="2">Blood</tissue>
    </source>
</reference>
<protein>
    <submittedName>
        <fullName evidence="2">Uncharacterized protein</fullName>
    </submittedName>
</protein>
<evidence type="ECO:0000313" key="3">
    <source>
        <dbReference type="Proteomes" id="UP001529510"/>
    </source>
</evidence>
<evidence type="ECO:0000256" key="1">
    <source>
        <dbReference type="SAM" id="MobiDB-lite"/>
    </source>
</evidence>
<evidence type="ECO:0000313" key="2">
    <source>
        <dbReference type="EMBL" id="KAL0176757.1"/>
    </source>
</evidence>
<feature type="region of interest" description="Disordered" evidence="1">
    <location>
        <begin position="107"/>
        <end position="132"/>
    </location>
</feature>
<comment type="caution">
    <text evidence="2">The sequence shown here is derived from an EMBL/GenBank/DDBJ whole genome shotgun (WGS) entry which is preliminary data.</text>
</comment>
<gene>
    <name evidence="2" type="ORF">M9458_029087</name>
</gene>
<dbReference type="AlphaFoldDB" id="A0ABD0PSH1"/>
<dbReference type="EMBL" id="JAMKFB020000014">
    <property type="protein sequence ID" value="KAL0176757.1"/>
    <property type="molecule type" value="Genomic_DNA"/>
</dbReference>
<feature type="non-terminal residue" evidence="2">
    <location>
        <position position="1"/>
    </location>
</feature>
<dbReference type="Proteomes" id="UP001529510">
    <property type="component" value="Unassembled WGS sequence"/>
</dbReference>
<feature type="compositionally biased region" description="Polar residues" evidence="1">
    <location>
        <begin position="46"/>
        <end position="55"/>
    </location>
</feature>
<keyword evidence="3" id="KW-1185">Reference proteome</keyword>
<organism evidence="2 3">
    <name type="scientific">Cirrhinus mrigala</name>
    <name type="common">Mrigala</name>
    <dbReference type="NCBI Taxonomy" id="683832"/>
    <lineage>
        <taxon>Eukaryota</taxon>
        <taxon>Metazoa</taxon>
        <taxon>Chordata</taxon>
        <taxon>Craniata</taxon>
        <taxon>Vertebrata</taxon>
        <taxon>Euteleostomi</taxon>
        <taxon>Actinopterygii</taxon>
        <taxon>Neopterygii</taxon>
        <taxon>Teleostei</taxon>
        <taxon>Ostariophysi</taxon>
        <taxon>Cypriniformes</taxon>
        <taxon>Cyprinidae</taxon>
        <taxon>Labeoninae</taxon>
        <taxon>Labeonini</taxon>
        <taxon>Cirrhinus</taxon>
    </lineage>
</organism>
<name>A0ABD0PSH1_CIRMR</name>